<protein>
    <submittedName>
        <fullName evidence="4">4'-phosphopantetheinyl transferase superfamily protein</fullName>
    </submittedName>
</protein>
<dbReference type="GO" id="GO:0016740">
    <property type="term" value="F:transferase activity"/>
    <property type="evidence" value="ECO:0007669"/>
    <property type="project" value="UniProtKB-KW"/>
</dbReference>
<dbReference type="InterPro" id="IPR050559">
    <property type="entry name" value="P-Pant_transferase_sf"/>
</dbReference>
<dbReference type="Gene3D" id="3.90.470.20">
    <property type="entry name" value="4'-phosphopantetheinyl transferase domain"/>
    <property type="match status" value="2"/>
</dbReference>
<reference evidence="4 5" key="1">
    <citation type="submission" date="2020-02" db="EMBL/GenBank/DDBJ databases">
        <title>Acidophilic actinobacteria isolated from forest soil.</title>
        <authorList>
            <person name="Golinska P."/>
        </authorList>
    </citation>
    <scope>NUCLEOTIDE SEQUENCE [LARGE SCALE GENOMIC DNA]</scope>
    <source>
        <strain evidence="4 5">NL8</strain>
    </source>
</reference>
<organism evidence="4 5">
    <name type="scientific">Catenulispora pinistramenti</name>
    <dbReference type="NCBI Taxonomy" id="2705254"/>
    <lineage>
        <taxon>Bacteria</taxon>
        <taxon>Bacillati</taxon>
        <taxon>Actinomycetota</taxon>
        <taxon>Actinomycetes</taxon>
        <taxon>Catenulisporales</taxon>
        <taxon>Catenulisporaceae</taxon>
        <taxon>Catenulispora</taxon>
    </lineage>
</organism>
<evidence type="ECO:0000313" key="4">
    <source>
        <dbReference type="EMBL" id="MBS2552668.1"/>
    </source>
</evidence>
<name>A0ABS5L2W7_9ACTN</name>
<comment type="caution">
    <text evidence="4">The sequence shown here is derived from an EMBL/GenBank/DDBJ whole genome shotgun (WGS) entry which is preliminary data.</text>
</comment>
<gene>
    <name evidence="4" type="ORF">KGQ19_38010</name>
</gene>
<evidence type="ECO:0000259" key="3">
    <source>
        <dbReference type="Pfam" id="PF01648"/>
    </source>
</evidence>
<accession>A0ABS5L2W7</accession>
<evidence type="ECO:0000256" key="1">
    <source>
        <dbReference type="ARBA" id="ARBA00010990"/>
    </source>
</evidence>
<dbReference type="InterPro" id="IPR008278">
    <property type="entry name" value="4-PPantetheinyl_Trfase_dom"/>
</dbReference>
<evidence type="ECO:0000313" key="5">
    <source>
        <dbReference type="Proteomes" id="UP000730482"/>
    </source>
</evidence>
<keyword evidence="5" id="KW-1185">Reference proteome</keyword>
<dbReference type="RefSeq" id="WP_212018473.1">
    <property type="nucleotide sequence ID" value="NZ_JAAFYZ010000202.1"/>
</dbReference>
<keyword evidence="2 4" id="KW-0808">Transferase</keyword>
<dbReference type="Pfam" id="PF01648">
    <property type="entry name" value="ACPS"/>
    <property type="match status" value="1"/>
</dbReference>
<dbReference type="EMBL" id="JAAFYZ010000202">
    <property type="protein sequence ID" value="MBS2552668.1"/>
    <property type="molecule type" value="Genomic_DNA"/>
</dbReference>
<dbReference type="Proteomes" id="UP000730482">
    <property type="component" value="Unassembled WGS sequence"/>
</dbReference>
<dbReference type="SUPFAM" id="SSF56214">
    <property type="entry name" value="4'-phosphopantetheinyl transferase"/>
    <property type="match status" value="2"/>
</dbReference>
<dbReference type="PANTHER" id="PTHR12215:SF15">
    <property type="entry name" value="4'-PHOSPHOPANTETHEINYL TRANSFERASE SUPERFAMILY-RELATED"/>
    <property type="match status" value="1"/>
</dbReference>
<dbReference type="PANTHER" id="PTHR12215">
    <property type="entry name" value="PHOSPHOPANTETHEINE TRANSFERASE"/>
    <property type="match status" value="1"/>
</dbReference>
<comment type="similarity">
    <text evidence="1">Belongs to the P-Pant transferase superfamily. Gsp/Sfp/HetI/AcpT family.</text>
</comment>
<dbReference type="InterPro" id="IPR037143">
    <property type="entry name" value="4-PPantetheinyl_Trfase_dom_sf"/>
</dbReference>
<feature type="domain" description="4'-phosphopantetheinyl transferase" evidence="3">
    <location>
        <begin position="109"/>
        <end position="166"/>
    </location>
</feature>
<evidence type="ECO:0000256" key="2">
    <source>
        <dbReference type="ARBA" id="ARBA00022679"/>
    </source>
</evidence>
<sequence length="226" mass="24913">MTDRTDRIRVWVIRTDTAPETAENYESLLDEDETAHAADFLQERDRHRYLVAHGARRVILGRELDLEPQAVTFAVDANGKPELAGGVPHISLAHDGALALLAVAARRTVGVDVCRLAESLDPVDMSERYFLPFEARYVAGGHDLLEQTDRYARLWTRKEAAAKVAGGVGWANTKAAVLQRDLVACVEPAGHHRHRVLPVPVPSGYRAAVALFGEAPFQVEVMDFEA</sequence>
<proteinExistence type="inferred from homology"/>